<protein>
    <submittedName>
        <fullName evidence="1">Uncharacterized protein</fullName>
    </submittedName>
</protein>
<accession>A7YXY9</accession>
<organism evidence="1">
    <name type="scientific">Karlodinium veneficum</name>
    <name type="common">Dinoflagellate</name>
    <name type="synonym">Karlodinium micrum</name>
    <dbReference type="NCBI Taxonomy" id="407301"/>
    <lineage>
        <taxon>Eukaryota</taxon>
        <taxon>Sar</taxon>
        <taxon>Alveolata</taxon>
        <taxon>Dinophyceae</taxon>
        <taxon>Gymnodiniales</taxon>
        <taxon>Kareniaceae</taxon>
        <taxon>Karlodinium</taxon>
    </lineage>
</organism>
<sequence length="88" mass="9650">MTSIVDSKTAARAYKSCLKEKGAAECLTQRAQVVKGVSAAVKDECSPYTEDFFGCFMHRYRLSSCTDATVKNMLKCQEKLAGTILSVE</sequence>
<dbReference type="AlphaFoldDB" id="A7YXY9"/>
<reference evidence="1" key="1">
    <citation type="journal article" date="2007" name="Proc. Natl. Acad. Sci. U.S.A.">
        <title>Spliced leader RNA trans-splicing in dinoflagellates.</title>
        <authorList>
            <person name="Zhang H."/>
            <person name="Hou Y."/>
            <person name="Miranda L."/>
            <person name="Campbell D.A."/>
            <person name="Sturm N.R."/>
            <person name="Gaasterland T."/>
            <person name="Lin S."/>
        </authorList>
    </citation>
    <scope>NUCLEOTIDE SEQUENCE</scope>
    <source>
        <strain evidence="1">CCMP1975</strain>
    </source>
</reference>
<dbReference type="EMBL" id="EF134154">
    <property type="protein sequence ID" value="ABV22268.1"/>
    <property type="molecule type" value="mRNA"/>
</dbReference>
<dbReference type="EMBL" id="EF134155">
    <property type="protein sequence ID" value="ABV22269.1"/>
    <property type="molecule type" value="mRNA"/>
</dbReference>
<name>A7YXY9_KARVE</name>
<proteinExistence type="evidence at transcript level"/>
<evidence type="ECO:0000313" key="1">
    <source>
        <dbReference type="EMBL" id="ABV22268.1"/>
    </source>
</evidence>